<comment type="caution">
    <text evidence="2">The sequence shown here is derived from an EMBL/GenBank/DDBJ whole genome shotgun (WGS) entry which is preliminary data.</text>
</comment>
<name>A0A8H3GC43_9AGAM</name>
<evidence type="ECO:0000313" key="2">
    <source>
        <dbReference type="EMBL" id="CAE6446084.1"/>
    </source>
</evidence>
<proteinExistence type="predicted"/>
<organism evidence="2 3">
    <name type="scientific">Rhizoctonia solani</name>
    <dbReference type="NCBI Taxonomy" id="456999"/>
    <lineage>
        <taxon>Eukaryota</taxon>
        <taxon>Fungi</taxon>
        <taxon>Dikarya</taxon>
        <taxon>Basidiomycota</taxon>
        <taxon>Agaricomycotina</taxon>
        <taxon>Agaricomycetes</taxon>
        <taxon>Cantharellales</taxon>
        <taxon>Ceratobasidiaceae</taxon>
        <taxon>Rhizoctonia</taxon>
    </lineage>
</organism>
<dbReference type="Gene3D" id="2.80.10.50">
    <property type="match status" value="1"/>
</dbReference>
<dbReference type="Proteomes" id="UP000663826">
    <property type="component" value="Unassembled WGS sequence"/>
</dbReference>
<gene>
    <name evidence="2" type="ORF">RDB_LOCUS74680</name>
</gene>
<reference evidence="2" key="1">
    <citation type="submission" date="2021-01" db="EMBL/GenBank/DDBJ databases">
        <authorList>
            <person name="Kaushik A."/>
        </authorList>
    </citation>
    <scope>NUCLEOTIDE SEQUENCE</scope>
    <source>
        <strain evidence="2">AG1-1B</strain>
    </source>
</reference>
<accession>A0A8H3GC43</accession>
<protein>
    <recommendedName>
        <fullName evidence="1">Ricin B lectin domain-containing protein</fullName>
    </recommendedName>
</protein>
<sequence>MASLPKKGVYRFKHVETGALLTLSSGKTVTGSLKDDGAKSQWRLSPAKDIHGGYHVTSVADSDNQHLFYDADTNKIAMYITCIWCLQSTGKPNEYYFHMQWDHLVAVIEKSTPKVRRAHLNISDKWILEFVGPLDKVLPAPTLYQNIHYPFAPGNYTIRNAATGTVMEVNASTGKVFAHQANGSKSQQWNLRPTAVGTCMSIVPLSGGMTGVSDVKQDEVVKASSLYNLNFMLILIRADKGFWIGHLSNPLLVYDLRGGNPADGTEICLWPKNDLEHQKWYFDPV</sequence>
<dbReference type="InterPro" id="IPR035992">
    <property type="entry name" value="Ricin_B-like_lectins"/>
</dbReference>
<dbReference type="InterPro" id="IPR000772">
    <property type="entry name" value="Ricin_B_lectin"/>
</dbReference>
<evidence type="ECO:0000313" key="3">
    <source>
        <dbReference type="Proteomes" id="UP000663826"/>
    </source>
</evidence>
<feature type="domain" description="Ricin B lectin" evidence="1">
    <location>
        <begin position="153"/>
        <end position="203"/>
    </location>
</feature>
<dbReference type="SUPFAM" id="SSF50370">
    <property type="entry name" value="Ricin B-like lectins"/>
    <property type="match status" value="1"/>
</dbReference>
<dbReference type="AlphaFoldDB" id="A0A8H3GC43"/>
<dbReference type="EMBL" id="CAJMWQ010001325">
    <property type="protein sequence ID" value="CAE6446084.1"/>
    <property type="molecule type" value="Genomic_DNA"/>
</dbReference>
<dbReference type="Pfam" id="PF14200">
    <property type="entry name" value="RicinB_lectin_2"/>
    <property type="match status" value="1"/>
</dbReference>
<evidence type="ECO:0000259" key="1">
    <source>
        <dbReference type="Pfam" id="PF14200"/>
    </source>
</evidence>